<name>A0A6J7CGK5_9ZZZZ</name>
<keyword evidence="1" id="KW-1133">Transmembrane helix</keyword>
<dbReference type="EMBL" id="CAFBLI010000004">
    <property type="protein sequence ID" value="CAB4855928.1"/>
    <property type="molecule type" value="Genomic_DNA"/>
</dbReference>
<proteinExistence type="predicted"/>
<protein>
    <submittedName>
        <fullName evidence="3">Unannotated protein</fullName>
    </submittedName>
</protein>
<feature type="transmembrane region" description="Helical" evidence="1">
    <location>
        <begin position="6"/>
        <end position="23"/>
    </location>
</feature>
<keyword evidence="1" id="KW-0472">Membrane</keyword>
<accession>A0A6J7CGK5</accession>
<sequence>MDYGNWIALLAIFANLIISIIKTRKAHPEDE</sequence>
<evidence type="ECO:0000256" key="1">
    <source>
        <dbReference type="SAM" id="Phobius"/>
    </source>
</evidence>
<gene>
    <name evidence="2" type="ORF">UFOPK2922_00246</name>
    <name evidence="3" type="ORF">UFOPK3306_00110</name>
</gene>
<dbReference type="AlphaFoldDB" id="A0A6J7CGK5"/>
<reference evidence="3" key="1">
    <citation type="submission" date="2020-05" db="EMBL/GenBank/DDBJ databases">
        <authorList>
            <person name="Chiriac C."/>
            <person name="Salcher M."/>
            <person name="Ghai R."/>
            <person name="Kavagutti S V."/>
        </authorList>
    </citation>
    <scope>NUCLEOTIDE SEQUENCE</scope>
</reference>
<keyword evidence="1" id="KW-0812">Transmembrane</keyword>
<evidence type="ECO:0000313" key="3">
    <source>
        <dbReference type="EMBL" id="CAB4855928.1"/>
    </source>
</evidence>
<evidence type="ECO:0000313" key="2">
    <source>
        <dbReference type="EMBL" id="CAB4769303.1"/>
    </source>
</evidence>
<organism evidence="3">
    <name type="scientific">freshwater metagenome</name>
    <dbReference type="NCBI Taxonomy" id="449393"/>
    <lineage>
        <taxon>unclassified sequences</taxon>
        <taxon>metagenomes</taxon>
        <taxon>ecological metagenomes</taxon>
    </lineage>
</organism>
<dbReference type="EMBL" id="CAEZZS010000006">
    <property type="protein sequence ID" value="CAB4769303.1"/>
    <property type="molecule type" value="Genomic_DNA"/>
</dbReference>